<dbReference type="SUPFAM" id="SSF49464">
    <property type="entry name" value="Carboxypeptidase regulatory domain-like"/>
    <property type="match status" value="1"/>
</dbReference>
<evidence type="ECO:0000256" key="3">
    <source>
        <dbReference type="ARBA" id="ARBA00023237"/>
    </source>
</evidence>
<dbReference type="InterPro" id="IPR012910">
    <property type="entry name" value="Plug_dom"/>
</dbReference>
<dbReference type="AlphaFoldDB" id="A0A2W7IA93"/>
<dbReference type="InterPro" id="IPR008969">
    <property type="entry name" value="CarboxyPept-like_regulatory"/>
</dbReference>
<evidence type="ECO:0000313" key="7">
    <source>
        <dbReference type="EMBL" id="PZW43826.1"/>
    </source>
</evidence>
<keyword evidence="4" id="KW-0732">Signal</keyword>
<reference evidence="7 8" key="1">
    <citation type="submission" date="2018-06" db="EMBL/GenBank/DDBJ databases">
        <title>Genomic Encyclopedia of Archaeal and Bacterial Type Strains, Phase II (KMG-II): from individual species to whole genera.</title>
        <authorList>
            <person name="Goeker M."/>
        </authorList>
    </citation>
    <scope>NUCLEOTIDE SEQUENCE [LARGE SCALE GENOMIC DNA]</scope>
    <source>
        <strain evidence="7 8">DSM 15361</strain>
    </source>
</reference>
<keyword evidence="3" id="KW-0998">Cell outer membrane</keyword>
<dbReference type="GO" id="GO:0009279">
    <property type="term" value="C:cell outer membrane"/>
    <property type="evidence" value="ECO:0007669"/>
    <property type="project" value="UniProtKB-SubCell"/>
</dbReference>
<comment type="subcellular location">
    <subcellularLocation>
        <location evidence="1">Cell outer membrane</location>
    </subcellularLocation>
</comment>
<dbReference type="Gene3D" id="2.170.130.10">
    <property type="entry name" value="TonB-dependent receptor, plug domain"/>
    <property type="match status" value="1"/>
</dbReference>
<keyword evidence="8" id="KW-1185">Reference proteome</keyword>
<dbReference type="Gene3D" id="2.60.40.1120">
    <property type="entry name" value="Carboxypeptidase-like, regulatory domain"/>
    <property type="match status" value="1"/>
</dbReference>
<dbReference type="SUPFAM" id="SSF56935">
    <property type="entry name" value="Porins"/>
    <property type="match status" value="1"/>
</dbReference>
<sequence length="935" mass="104217">MKKLFAQILFFFSAFAFAQETGTIAGALSDKEMNNEPLPFANVTVKNTSKGTTSDFDGLYKIENIPTGTYTIVFSFIGYETVEIPNVKVEADKVIEINTGLGASAAALDEVMITTVSRRDSEVALLLDQKDAVDIKESIGSQELTKLGVSDAATATTKISGVSSSEASGDVYVRGLGDRYLYTTLNGLPVPSDNIDKKNIDLGLFPTRVVQSVSVSKNFSAENSADQSSGSVNINSKSLVGLSELGFGAQVGVNTNAIGEENFKQSVNSNDISLGFYNQKTASEDAIVNQNWNTESRKLPMNYKYTVTAGKKFGEKFKVLFTGSQSSNFEYNEGIFQQFNRNIDDSKFNDATYYRNTVNTTGLIDLKYAFNKKNEVRALSMFVNKMTDEVYESGRNREGFVFEEVNNEDQYGQYVKDQNTKQTKLWVNQILGDHEIGERNHLTWGLGYNQVDADEPNRLRNEVNIKKATDTDPELIELANQGGFQQRRSSQIIDDLEYNARLKNEFKVFENDTVSSLKISAGGNFRYKTRDFESDKFGVDEAGAPGQVTPPSIDDLNAIFTQENFDNGNLNLITQSKSDTYDGELNSASGFVSFNYGIKKFNFNLGARYQKDEINVDYDVAGAPGGREGSTTKDYSNIYPAINIKYALNNKNNFRLAASKTITLPEFKEISPFPYVSPTNQIVVGNLDLEASNVYNLDAKWEFFPTNKELISVTGFYKSIQDPINKTFLRGSSGYFTYYNTSDKAEVYGLELEANLGLIKSDNEKGVNLDMSFNFTRMWHEQDLKTIYGEDGNIESTFKYNNKSEVGLEGASDYILNTALNLSTNWEREFNANVSANYASDKIYAIGSAPDSQTVSDSKLYNNEIIEKGFVILNTTISQEITDKINLSFKANNLLNPKIERTQDVYDFASDREYSETTRSYKNGVSVSLGVNYKF</sequence>
<comment type="caution">
    <text evidence="7">The sequence shown here is derived from an EMBL/GenBank/DDBJ whole genome shotgun (WGS) entry which is preliminary data.</text>
</comment>
<dbReference type="Pfam" id="PF14905">
    <property type="entry name" value="OMP_b-brl_3"/>
    <property type="match status" value="1"/>
</dbReference>
<name>A0A2W7IA93_9FLAO</name>
<dbReference type="RefSeq" id="WP_111539512.1">
    <property type="nucleotide sequence ID" value="NZ_QKYV01000001.1"/>
</dbReference>
<dbReference type="Proteomes" id="UP000249542">
    <property type="component" value="Unassembled WGS sequence"/>
</dbReference>
<accession>A0A2W7IA93</accession>
<proteinExistence type="predicted"/>
<evidence type="ECO:0000259" key="6">
    <source>
        <dbReference type="Pfam" id="PF14905"/>
    </source>
</evidence>
<evidence type="ECO:0000313" key="8">
    <source>
        <dbReference type="Proteomes" id="UP000249542"/>
    </source>
</evidence>
<dbReference type="Pfam" id="PF13715">
    <property type="entry name" value="CarbopepD_reg_2"/>
    <property type="match status" value="1"/>
</dbReference>
<dbReference type="PANTHER" id="PTHR40980:SF5">
    <property type="entry name" value="TONB-DEPENDENT RECEPTOR"/>
    <property type="match status" value="1"/>
</dbReference>
<feature type="domain" description="Outer membrane protein beta-barrel" evidence="6">
    <location>
        <begin position="553"/>
        <end position="922"/>
    </location>
</feature>
<dbReference type="EMBL" id="QKYV01000001">
    <property type="protein sequence ID" value="PZW43826.1"/>
    <property type="molecule type" value="Genomic_DNA"/>
</dbReference>
<feature type="domain" description="TonB-dependent receptor plug" evidence="5">
    <location>
        <begin position="133"/>
        <end position="230"/>
    </location>
</feature>
<dbReference type="InterPro" id="IPR037066">
    <property type="entry name" value="Plug_dom_sf"/>
</dbReference>
<gene>
    <name evidence="7" type="ORF">LX95_00151</name>
</gene>
<dbReference type="InterPro" id="IPR036942">
    <property type="entry name" value="Beta-barrel_TonB_sf"/>
</dbReference>
<evidence type="ECO:0000256" key="1">
    <source>
        <dbReference type="ARBA" id="ARBA00004442"/>
    </source>
</evidence>
<keyword evidence="2" id="KW-0472">Membrane</keyword>
<feature type="signal peptide" evidence="4">
    <location>
        <begin position="1"/>
        <end position="18"/>
    </location>
</feature>
<feature type="chain" id="PRO_5015926999" evidence="4">
    <location>
        <begin position="19"/>
        <end position="935"/>
    </location>
</feature>
<organism evidence="7 8">
    <name type="scientific">Mesonia algae</name>
    <dbReference type="NCBI Taxonomy" id="213248"/>
    <lineage>
        <taxon>Bacteria</taxon>
        <taxon>Pseudomonadati</taxon>
        <taxon>Bacteroidota</taxon>
        <taxon>Flavobacteriia</taxon>
        <taxon>Flavobacteriales</taxon>
        <taxon>Flavobacteriaceae</taxon>
        <taxon>Mesonia</taxon>
    </lineage>
</organism>
<evidence type="ECO:0000256" key="4">
    <source>
        <dbReference type="SAM" id="SignalP"/>
    </source>
</evidence>
<dbReference type="Gene3D" id="2.40.170.20">
    <property type="entry name" value="TonB-dependent receptor, beta-barrel domain"/>
    <property type="match status" value="1"/>
</dbReference>
<dbReference type="PANTHER" id="PTHR40980">
    <property type="entry name" value="PLUG DOMAIN-CONTAINING PROTEIN"/>
    <property type="match status" value="1"/>
</dbReference>
<protein>
    <submittedName>
        <fullName evidence="7">TonB-dependent receptor</fullName>
    </submittedName>
</protein>
<evidence type="ECO:0000259" key="5">
    <source>
        <dbReference type="Pfam" id="PF07715"/>
    </source>
</evidence>
<evidence type="ECO:0000256" key="2">
    <source>
        <dbReference type="ARBA" id="ARBA00023136"/>
    </source>
</evidence>
<keyword evidence="7" id="KW-0675">Receptor</keyword>
<dbReference type="InterPro" id="IPR041700">
    <property type="entry name" value="OMP_b-brl_3"/>
</dbReference>
<dbReference type="Pfam" id="PF07715">
    <property type="entry name" value="Plug"/>
    <property type="match status" value="1"/>
</dbReference>